<dbReference type="STRING" id="1296120.A0A1B9GXE1"/>
<feature type="compositionally biased region" description="Pro residues" evidence="1">
    <location>
        <begin position="256"/>
        <end position="269"/>
    </location>
</feature>
<feature type="compositionally biased region" description="Acidic residues" evidence="1">
    <location>
        <begin position="194"/>
        <end position="207"/>
    </location>
</feature>
<protein>
    <recommendedName>
        <fullName evidence="2">DUF1746 domain-containing protein</fullName>
    </recommendedName>
</protein>
<reference evidence="3 4" key="1">
    <citation type="submission" date="2013-07" db="EMBL/GenBank/DDBJ databases">
        <title>The Genome Sequence of Cryptococcus heveanensis BCC8398.</title>
        <authorList>
            <consortium name="The Broad Institute Genome Sequencing Platform"/>
            <person name="Cuomo C."/>
            <person name="Litvintseva A."/>
            <person name="Chen Y."/>
            <person name="Heitman J."/>
            <person name="Sun S."/>
            <person name="Springer D."/>
            <person name="Dromer F."/>
            <person name="Young S.K."/>
            <person name="Zeng Q."/>
            <person name="Gargeya S."/>
            <person name="Fitzgerald M."/>
            <person name="Abouelleil A."/>
            <person name="Alvarado L."/>
            <person name="Berlin A.M."/>
            <person name="Chapman S.B."/>
            <person name="Dewar J."/>
            <person name="Goldberg J."/>
            <person name="Griggs A."/>
            <person name="Gujja S."/>
            <person name="Hansen M."/>
            <person name="Howarth C."/>
            <person name="Imamovic A."/>
            <person name="Larimer J."/>
            <person name="McCowan C."/>
            <person name="Murphy C."/>
            <person name="Pearson M."/>
            <person name="Priest M."/>
            <person name="Roberts A."/>
            <person name="Saif S."/>
            <person name="Shea T."/>
            <person name="Sykes S."/>
            <person name="Wortman J."/>
            <person name="Nusbaum C."/>
            <person name="Birren B."/>
        </authorList>
    </citation>
    <scope>NUCLEOTIDE SEQUENCE [LARGE SCALE GENOMIC DNA]</scope>
    <source>
        <strain evidence="3 4">BCC8398</strain>
    </source>
</reference>
<feature type="compositionally biased region" description="Basic and acidic residues" evidence="1">
    <location>
        <begin position="306"/>
        <end position="315"/>
    </location>
</feature>
<dbReference type="AlphaFoldDB" id="A0A1B9GXE1"/>
<organism evidence="3 4">
    <name type="scientific">Kwoniella heveanensis BCC8398</name>
    <dbReference type="NCBI Taxonomy" id="1296120"/>
    <lineage>
        <taxon>Eukaryota</taxon>
        <taxon>Fungi</taxon>
        <taxon>Dikarya</taxon>
        <taxon>Basidiomycota</taxon>
        <taxon>Agaricomycotina</taxon>
        <taxon>Tremellomycetes</taxon>
        <taxon>Tremellales</taxon>
        <taxon>Cryptococcaceae</taxon>
        <taxon>Kwoniella</taxon>
    </lineage>
</organism>
<proteinExistence type="predicted"/>
<feature type="domain" description="DUF1746" evidence="2">
    <location>
        <begin position="27"/>
        <end position="120"/>
    </location>
</feature>
<dbReference type="InterPro" id="IPR013715">
    <property type="entry name" value="DUF1746"/>
</dbReference>
<evidence type="ECO:0000313" key="3">
    <source>
        <dbReference type="EMBL" id="OCF35696.1"/>
    </source>
</evidence>
<feature type="region of interest" description="Disordered" evidence="1">
    <location>
        <begin position="187"/>
        <end position="216"/>
    </location>
</feature>
<keyword evidence="4" id="KW-1185">Reference proteome</keyword>
<dbReference type="EMBL" id="KI669498">
    <property type="protein sequence ID" value="OCF35696.1"/>
    <property type="molecule type" value="Genomic_DNA"/>
</dbReference>
<reference evidence="4" key="2">
    <citation type="submission" date="2013-12" db="EMBL/GenBank/DDBJ databases">
        <title>Evolution of pathogenesis and genome organization in the Tremellales.</title>
        <authorList>
            <person name="Cuomo C."/>
            <person name="Litvintseva A."/>
            <person name="Heitman J."/>
            <person name="Chen Y."/>
            <person name="Sun S."/>
            <person name="Springer D."/>
            <person name="Dromer F."/>
            <person name="Young S."/>
            <person name="Zeng Q."/>
            <person name="Chapman S."/>
            <person name="Gujja S."/>
            <person name="Saif S."/>
            <person name="Birren B."/>
        </authorList>
    </citation>
    <scope>NUCLEOTIDE SEQUENCE [LARGE SCALE GENOMIC DNA]</scope>
    <source>
        <strain evidence="4">BCC8398</strain>
    </source>
</reference>
<evidence type="ECO:0000256" key="1">
    <source>
        <dbReference type="SAM" id="MobiDB-lite"/>
    </source>
</evidence>
<dbReference type="Pfam" id="PF08508">
    <property type="entry name" value="DUF1746"/>
    <property type="match status" value="1"/>
</dbReference>
<feature type="region of interest" description="Disordered" evidence="1">
    <location>
        <begin position="247"/>
        <end position="315"/>
    </location>
</feature>
<name>A0A1B9GXE1_9TREE</name>
<dbReference type="OrthoDB" id="2595285at2759"/>
<evidence type="ECO:0000259" key="2">
    <source>
        <dbReference type="Pfam" id="PF08508"/>
    </source>
</evidence>
<evidence type="ECO:0000313" key="4">
    <source>
        <dbReference type="Proteomes" id="UP000092666"/>
    </source>
</evidence>
<dbReference type="Proteomes" id="UP000092666">
    <property type="component" value="Unassembled WGS sequence"/>
</dbReference>
<accession>A0A1B9GXE1</accession>
<gene>
    <name evidence="3" type="ORF">I316_02751</name>
</gene>
<sequence length="315" mass="33756">MVLLYAVQRRHAVAQIATTAQAIALIQHFYSPNILVLLARLLAQIQINACAFIHPTKSLFGLTSVLSFMNLAVGLLHVLDFWGGMNGGKGLILDFVGQANPASLRRVLLLDVLLYVLQLVGLCVSYVTHATQLPSTAALPYDDLLLPPQDEQNGPETIIFDDDEDEVDLEQGGLGVNGRTRKRKGLAYQQVQGDEPERELWLDDDEGPSGSGSSSRIRIAEPPLIFSLPLRHITNLVFRLPAPLPPPRAFSGGTPQPTPPVTPPAPPAATMPSEDVLADNSAQVRREGLGVRGTDAGSGSVGRIPGEYRAEGNGG</sequence>